<dbReference type="Gene3D" id="3.10.20.90">
    <property type="entry name" value="Phosphatidylinositol 3-kinase Catalytic Subunit, Chain A, domain 1"/>
    <property type="match status" value="1"/>
</dbReference>
<dbReference type="Proteomes" id="UP001412067">
    <property type="component" value="Unassembled WGS sequence"/>
</dbReference>
<dbReference type="EMBL" id="JBBWWR010000013">
    <property type="protein sequence ID" value="KAK8955824.1"/>
    <property type="molecule type" value="Genomic_DNA"/>
</dbReference>
<dbReference type="Gene3D" id="3.30.2160.10">
    <property type="entry name" value="Hect, E3 ligase catalytic domain"/>
    <property type="match status" value="1"/>
</dbReference>
<comment type="pathway">
    <text evidence="2">Protein modification; protein ubiquitination.</text>
</comment>
<comment type="caution">
    <text evidence="9">The sequence shown here is derived from an EMBL/GenBank/DDBJ whole genome shotgun (WGS) entry which is preliminary data.</text>
</comment>
<feature type="domain" description="Ubiquitin-like" evidence="7">
    <location>
        <begin position="65"/>
        <end position="139"/>
    </location>
</feature>
<dbReference type="Pfam" id="PF00240">
    <property type="entry name" value="ubiquitin"/>
    <property type="match status" value="1"/>
</dbReference>
<proteinExistence type="predicted"/>
<dbReference type="PROSITE" id="PS50237">
    <property type="entry name" value="HECT"/>
    <property type="match status" value="1"/>
</dbReference>
<organism evidence="9 10">
    <name type="scientific">Platanthera guangdongensis</name>
    <dbReference type="NCBI Taxonomy" id="2320717"/>
    <lineage>
        <taxon>Eukaryota</taxon>
        <taxon>Viridiplantae</taxon>
        <taxon>Streptophyta</taxon>
        <taxon>Embryophyta</taxon>
        <taxon>Tracheophyta</taxon>
        <taxon>Spermatophyta</taxon>
        <taxon>Magnoliopsida</taxon>
        <taxon>Liliopsida</taxon>
        <taxon>Asparagales</taxon>
        <taxon>Orchidaceae</taxon>
        <taxon>Orchidoideae</taxon>
        <taxon>Orchideae</taxon>
        <taxon>Orchidinae</taxon>
        <taxon>Platanthera</taxon>
    </lineage>
</organism>
<evidence type="ECO:0000256" key="3">
    <source>
        <dbReference type="ARBA" id="ARBA00012485"/>
    </source>
</evidence>
<comment type="caution">
    <text evidence="6">Lacks conserved residue(s) required for the propagation of feature annotation.</text>
</comment>
<protein>
    <recommendedName>
        <fullName evidence="3">HECT-type E3 ubiquitin transferase</fullName>
        <ecNumber evidence="3">2.3.2.26</ecNumber>
    </recommendedName>
</protein>
<evidence type="ECO:0000259" key="7">
    <source>
        <dbReference type="PROSITE" id="PS50053"/>
    </source>
</evidence>
<accession>A0ABR2M049</accession>
<reference evidence="9 10" key="1">
    <citation type="journal article" date="2022" name="Nat. Plants">
        <title>Genomes of leafy and leafless Platanthera orchids illuminate the evolution of mycoheterotrophy.</title>
        <authorList>
            <person name="Li M.H."/>
            <person name="Liu K.W."/>
            <person name="Li Z."/>
            <person name="Lu H.C."/>
            <person name="Ye Q.L."/>
            <person name="Zhang D."/>
            <person name="Wang J.Y."/>
            <person name="Li Y.F."/>
            <person name="Zhong Z.M."/>
            <person name="Liu X."/>
            <person name="Yu X."/>
            <person name="Liu D.K."/>
            <person name="Tu X.D."/>
            <person name="Liu B."/>
            <person name="Hao Y."/>
            <person name="Liao X.Y."/>
            <person name="Jiang Y.T."/>
            <person name="Sun W.H."/>
            <person name="Chen J."/>
            <person name="Chen Y.Q."/>
            <person name="Ai Y."/>
            <person name="Zhai J.W."/>
            <person name="Wu S.S."/>
            <person name="Zhou Z."/>
            <person name="Hsiao Y.Y."/>
            <person name="Wu W.L."/>
            <person name="Chen Y.Y."/>
            <person name="Lin Y.F."/>
            <person name="Hsu J.L."/>
            <person name="Li C.Y."/>
            <person name="Wang Z.W."/>
            <person name="Zhao X."/>
            <person name="Zhong W.Y."/>
            <person name="Ma X.K."/>
            <person name="Ma L."/>
            <person name="Huang J."/>
            <person name="Chen G.Z."/>
            <person name="Huang M.Z."/>
            <person name="Huang L."/>
            <person name="Peng D.H."/>
            <person name="Luo Y.B."/>
            <person name="Zou S.Q."/>
            <person name="Chen S.P."/>
            <person name="Lan S."/>
            <person name="Tsai W.C."/>
            <person name="Van de Peer Y."/>
            <person name="Liu Z.J."/>
        </authorList>
    </citation>
    <scope>NUCLEOTIDE SEQUENCE [LARGE SCALE GENOMIC DNA]</scope>
    <source>
        <strain evidence="9">Lor288</strain>
    </source>
</reference>
<sequence>MSLSLDLALRLAPPSSNSVSTRTASPTTLSPSIPWNPSTAFLESAMDTATIRTVTTPPILSSSFLHFFVHASSRTLVFHARPDETVGGIIGRICAITGFKSRDHHLIYRSRLLSEDMTLAECAIEKDTTLRLIGRLLSASFSTSWQIVDEMFCAMTCLVALRPSPTDDFNHIIPSISAIVKKFLAMTPTAYDEAIVHLQVFISTKAHVALVKLYMSPFKQIREVGKEAINTFFSSNRFYLPQSVHLKCTPILFEFCKLLAGTVGRTDSLYLTCRSTLGSLLAAQDRSFYISASRNLIIDLYPFVAELAEAIIILLPSERKCLASGVDFSNFMKALRWAIHGWLGGEGFIPESMYKSSSLMCEQWAIDLYAIFLKLVKNFDEGLEKTGKFLAQSTAKEIESHCLHWSNLLAICSGFHKFARNYEDARKVLHAILLTRRVPLNALIKLANRNDDYHWLLKLKDITDFESRRKVSIMLFPDRSFELHEMLIDRSQLLTESFEYVGQVEANALHGGLFMEFKNEQATGLGVLREWFCVLCREIFSQRNILFLSCPNNPRRFFPNAGSVADSLHLKYFSFVGRVIALALMHKVQVGITFDRVFFLQLSGKTLTLEDIQDADPFLYMSCKKILDMDDEIVNSDALGLTFVRDIEALGSRKSVELCSGGREIVVNSTNRKDYVTLLVQNCFVTSIAEQIHHFNQGFSDIFSDKKCHKLFFQSLDLEDFNRMVGGSDDSINVSDWKAHTSYDGYRENDCHIIWFWTGPPLRLDKAIGLHVLEQFQHVEKFVLVAILKRNGVLGFIHPQGQSLFLGDPGLLKHPAPQTTGRPSAPFRLPRFPPARACRDRPSAPFLLHAPAISAEASTMPFSIGVPSARLFRTVQTPRHRDVVSAPPRRRGSASKRLLRRIFSVLLRSLACYRTTPLLHLFRIFGLFLHSAQARDARDGCLAPTPPSISAMGKIENKKNKK</sequence>
<evidence type="ECO:0000256" key="2">
    <source>
        <dbReference type="ARBA" id="ARBA00004906"/>
    </source>
</evidence>
<dbReference type="InterPro" id="IPR050409">
    <property type="entry name" value="E3_ubiq-protein_ligase"/>
</dbReference>
<dbReference type="Gene3D" id="3.90.1750.10">
    <property type="entry name" value="Hect, E3 ligase catalytic domains"/>
    <property type="match status" value="1"/>
</dbReference>
<dbReference type="InterPro" id="IPR000626">
    <property type="entry name" value="Ubiquitin-like_dom"/>
</dbReference>
<evidence type="ECO:0000256" key="1">
    <source>
        <dbReference type="ARBA" id="ARBA00000885"/>
    </source>
</evidence>
<dbReference type="InterPro" id="IPR029071">
    <property type="entry name" value="Ubiquitin-like_domsf"/>
</dbReference>
<dbReference type="InterPro" id="IPR000569">
    <property type="entry name" value="HECT_dom"/>
</dbReference>
<keyword evidence="4" id="KW-0808">Transferase</keyword>
<evidence type="ECO:0000256" key="4">
    <source>
        <dbReference type="ARBA" id="ARBA00022679"/>
    </source>
</evidence>
<dbReference type="PANTHER" id="PTHR11254">
    <property type="entry name" value="HECT DOMAIN UBIQUITIN-PROTEIN LIGASE"/>
    <property type="match status" value="1"/>
</dbReference>
<evidence type="ECO:0000256" key="6">
    <source>
        <dbReference type="PROSITE-ProRule" id="PRU00104"/>
    </source>
</evidence>
<dbReference type="SMART" id="SM00119">
    <property type="entry name" value="HECTc"/>
    <property type="match status" value="1"/>
</dbReference>
<comment type="catalytic activity">
    <reaction evidence="1">
        <text>S-ubiquitinyl-[E2 ubiquitin-conjugating enzyme]-L-cysteine + [acceptor protein]-L-lysine = [E2 ubiquitin-conjugating enzyme]-L-cysteine + N(6)-ubiquitinyl-[acceptor protein]-L-lysine.</text>
        <dbReference type="EC" id="2.3.2.26"/>
    </reaction>
</comment>
<feature type="domain" description="HECT" evidence="8">
    <location>
        <begin position="526"/>
        <end position="757"/>
    </location>
</feature>
<dbReference type="EC" id="2.3.2.26" evidence="3"/>
<keyword evidence="5 6" id="KW-0833">Ubl conjugation pathway</keyword>
<evidence type="ECO:0000313" key="9">
    <source>
        <dbReference type="EMBL" id="KAK8955824.1"/>
    </source>
</evidence>
<evidence type="ECO:0000313" key="10">
    <source>
        <dbReference type="Proteomes" id="UP001412067"/>
    </source>
</evidence>
<dbReference type="PANTHER" id="PTHR11254:SF424">
    <property type="entry name" value="E3 UBIQUITIN-PROTEIN LIGASE UPL5"/>
    <property type="match status" value="1"/>
</dbReference>
<name>A0ABR2M049_9ASPA</name>
<dbReference type="SUPFAM" id="SSF54236">
    <property type="entry name" value="Ubiquitin-like"/>
    <property type="match status" value="1"/>
</dbReference>
<keyword evidence="10" id="KW-1185">Reference proteome</keyword>
<dbReference type="InterPro" id="IPR035983">
    <property type="entry name" value="Hect_E3_ubiquitin_ligase"/>
</dbReference>
<dbReference type="PROSITE" id="PS50053">
    <property type="entry name" value="UBIQUITIN_2"/>
    <property type="match status" value="1"/>
</dbReference>
<dbReference type="Pfam" id="PF00632">
    <property type="entry name" value="HECT"/>
    <property type="match status" value="1"/>
</dbReference>
<evidence type="ECO:0000259" key="8">
    <source>
        <dbReference type="PROSITE" id="PS50237"/>
    </source>
</evidence>
<dbReference type="SMART" id="SM00213">
    <property type="entry name" value="UBQ"/>
    <property type="match status" value="1"/>
</dbReference>
<dbReference type="Gene3D" id="3.30.2410.10">
    <property type="entry name" value="Hect, E3 ligase catalytic domain"/>
    <property type="match status" value="1"/>
</dbReference>
<gene>
    <name evidence="9" type="primary">UPL5</name>
    <name evidence="9" type="ORF">KSP40_PGU018422</name>
</gene>
<evidence type="ECO:0000256" key="5">
    <source>
        <dbReference type="ARBA" id="ARBA00022786"/>
    </source>
</evidence>
<dbReference type="SUPFAM" id="SSF56204">
    <property type="entry name" value="Hect, E3 ligase catalytic domain"/>
    <property type="match status" value="1"/>
</dbReference>